<evidence type="ECO:0000256" key="4">
    <source>
        <dbReference type="ARBA" id="ARBA00022553"/>
    </source>
</evidence>
<keyword evidence="11" id="KW-0443">Lipid metabolism</keyword>
<dbReference type="PANTHER" id="PTHR45792:SF8">
    <property type="entry name" value="DIACYLGLYCEROL LIPASE-ALPHA"/>
    <property type="match status" value="1"/>
</dbReference>
<comment type="cofactor">
    <cofactor evidence="1">
        <name>Ca(2+)</name>
        <dbReference type="ChEBI" id="CHEBI:29108"/>
    </cofactor>
</comment>
<proteinExistence type="predicted"/>
<evidence type="ECO:0000256" key="12">
    <source>
        <dbReference type="ARBA" id="ARBA00023136"/>
    </source>
</evidence>
<evidence type="ECO:0000256" key="10">
    <source>
        <dbReference type="ARBA" id="ARBA00022989"/>
    </source>
</evidence>
<dbReference type="PANTHER" id="PTHR45792">
    <property type="entry name" value="DIACYLGLYCEROL LIPASE HOMOLOG-RELATED"/>
    <property type="match status" value="1"/>
</dbReference>
<dbReference type="Gene3D" id="2.30.29.30">
    <property type="entry name" value="Pleckstrin-homology domain (PH domain)/Phosphotyrosine-binding domain (PTB)"/>
    <property type="match status" value="1"/>
</dbReference>
<accession>A0AA36JRS7</accession>
<evidence type="ECO:0000256" key="7">
    <source>
        <dbReference type="ARBA" id="ARBA00022801"/>
    </source>
</evidence>
<dbReference type="AlphaFoldDB" id="A0AA36JRS7"/>
<keyword evidence="10" id="KW-1133">Transmembrane helix</keyword>
<keyword evidence="8" id="KW-0106">Calcium</keyword>
<dbReference type="GO" id="GO:0046872">
    <property type="term" value="F:metal ion binding"/>
    <property type="evidence" value="ECO:0007669"/>
    <property type="project" value="UniProtKB-KW"/>
</dbReference>
<name>A0AA36JRS7_9DINO</name>
<dbReference type="Pfam" id="PF01764">
    <property type="entry name" value="Lipase_3"/>
    <property type="match status" value="1"/>
</dbReference>
<evidence type="ECO:0000256" key="6">
    <source>
        <dbReference type="ARBA" id="ARBA00022723"/>
    </source>
</evidence>
<dbReference type="GO" id="GO:0016042">
    <property type="term" value="P:lipid catabolic process"/>
    <property type="evidence" value="ECO:0007669"/>
    <property type="project" value="UniProtKB-KW"/>
</dbReference>
<keyword evidence="12" id="KW-0472">Membrane</keyword>
<dbReference type="SUPFAM" id="SSF53474">
    <property type="entry name" value="alpha/beta-Hydrolases"/>
    <property type="match status" value="1"/>
</dbReference>
<feature type="compositionally biased region" description="Basic and acidic residues" evidence="15">
    <location>
        <begin position="176"/>
        <end position="193"/>
    </location>
</feature>
<dbReference type="Gene3D" id="3.40.50.1820">
    <property type="entry name" value="alpha/beta hydrolase"/>
    <property type="match status" value="1"/>
</dbReference>
<gene>
    <name evidence="17" type="ORF">EVOR1521_LOCUS30932</name>
</gene>
<evidence type="ECO:0000259" key="16">
    <source>
        <dbReference type="PROSITE" id="PS50003"/>
    </source>
</evidence>
<dbReference type="Proteomes" id="UP001178507">
    <property type="component" value="Unassembled WGS sequence"/>
</dbReference>
<keyword evidence="4" id="KW-0597">Phosphoprotein</keyword>
<dbReference type="InterPro" id="IPR001849">
    <property type="entry name" value="PH_domain"/>
</dbReference>
<protein>
    <recommendedName>
        <fullName evidence="14">sn-1-specific diacylglycerol lipase</fullName>
        <ecNumber evidence="14">3.1.1.116</ecNumber>
    </recommendedName>
</protein>
<feature type="region of interest" description="Disordered" evidence="15">
    <location>
        <begin position="176"/>
        <end position="202"/>
    </location>
</feature>
<feature type="domain" description="PH" evidence="16">
    <location>
        <begin position="512"/>
        <end position="660"/>
    </location>
</feature>
<keyword evidence="5" id="KW-0812">Transmembrane</keyword>
<comment type="caution">
    <text evidence="17">The sequence shown here is derived from an EMBL/GenBank/DDBJ whole genome shotgun (WGS) entry which is preliminary data.</text>
</comment>
<evidence type="ECO:0000256" key="5">
    <source>
        <dbReference type="ARBA" id="ARBA00022692"/>
    </source>
</evidence>
<organism evidence="17 18">
    <name type="scientific">Effrenium voratum</name>
    <dbReference type="NCBI Taxonomy" id="2562239"/>
    <lineage>
        <taxon>Eukaryota</taxon>
        <taxon>Sar</taxon>
        <taxon>Alveolata</taxon>
        <taxon>Dinophyceae</taxon>
        <taxon>Suessiales</taxon>
        <taxon>Symbiodiniaceae</taxon>
        <taxon>Effrenium</taxon>
    </lineage>
</organism>
<keyword evidence="6" id="KW-0479">Metal-binding</keyword>
<dbReference type="SUPFAM" id="SSF50729">
    <property type="entry name" value="PH domain-like"/>
    <property type="match status" value="1"/>
</dbReference>
<reference evidence="17" key="1">
    <citation type="submission" date="2023-08" db="EMBL/GenBank/DDBJ databases">
        <authorList>
            <person name="Chen Y."/>
            <person name="Shah S."/>
            <person name="Dougan E. K."/>
            <person name="Thang M."/>
            <person name="Chan C."/>
        </authorList>
    </citation>
    <scope>NUCLEOTIDE SEQUENCE</scope>
</reference>
<evidence type="ECO:0000256" key="14">
    <source>
        <dbReference type="ARBA" id="ARBA00026104"/>
    </source>
</evidence>
<keyword evidence="7" id="KW-0378">Hydrolase</keyword>
<dbReference type="SMART" id="SM00233">
    <property type="entry name" value="PH"/>
    <property type="match status" value="1"/>
</dbReference>
<evidence type="ECO:0000256" key="13">
    <source>
        <dbReference type="ARBA" id="ARBA00024531"/>
    </source>
</evidence>
<evidence type="ECO:0000256" key="11">
    <source>
        <dbReference type="ARBA" id="ARBA00023098"/>
    </source>
</evidence>
<dbReference type="EC" id="3.1.1.116" evidence="14"/>
<comment type="subcellular location">
    <subcellularLocation>
        <location evidence="2">Cell membrane</location>
        <topology evidence="2">Multi-pass membrane protein</topology>
    </subcellularLocation>
</comment>
<dbReference type="InterPro" id="IPR052214">
    <property type="entry name" value="DAG_Lipase-Related"/>
</dbReference>
<evidence type="ECO:0000313" key="18">
    <source>
        <dbReference type="Proteomes" id="UP001178507"/>
    </source>
</evidence>
<evidence type="ECO:0000256" key="8">
    <source>
        <dbReference type="ARBA" id="ARBA00022837"/>
    </source>
</evidence>
<evidence type="ECO:0000313" key="17">
    <source>
        <dbReference type="EMBL" id="CAJ1409974.1"/>
    </source>
</evidence>
<evidence type="ECO:0000256" key="2">
    <source>
        <dbReference type="ARBA" id="ARBA00004651"/>
    </source>
</evidence>
<evidence type="ECO:0000256" key="9">
    <source>
        <dbReference type="ARBA" id="ARBA00022963"/>
    </source>
</evidence>
<sequence>MEGAPRTVSSWREPQENPDRFLRRWFVRFLQRLAGRPTPAGSEAPEPQPVSAARASWRIWRRLSWQEDPLQNVGSLLHQALIDLALTKEQQEVFERVVACNKHFWEVAVDGVYDGSPPWRRHVAFNMALLRVLHRHQAAQRVVEAITQEVEPTLSRGEAQEALRYCRWTLAAYGGRGERDGSETFDERSRQDRSLPTSSPSCEEERVHLAAAICGLSAESILVSDLDNAKQCVDPLCPRFLLAMDSARCELILSIRGTMSLSDLFADLIGDTEPFAGGQAHAGILHSSRRLLDRVYPHLKQGFHQLQEAGGSPRLVLVGHSLGAGVCELLAVLLLGGAKAGEVPYTLPEDVPLRCFLFAPPPVFGVQTEERASHFAKAWGKLGSFTFRKSSADAVDKAREASLAFALNFDIIPRTSLHNGYKLFQEARLVDDTVDWGQSEVLRRLREPKVSLAQELLEKLSAEARKRPAPGNPFAAQHAVAERVVHVNLVPGGTAAFSRCTSCSEPSAILSARERGGWLQKRSDHLRQWRRRFAWIEEGELRFAPGPEDPVKTRVPLTADSTRVTLLGEPSAEPLPPGMNSMMSFRAEQKEVEAPGEVKVPKNFPTPWALRVQTNPSWSGVEQSEGLSEIATCEAADVAICADTAAERDAWLQELAAAVRSARRCCMRATVMAPENFGREALLGEGLLADHDAGRYEVALETIIDQLTVAETESARASLNATTVDLARVFRDNIREDDLVVMRMDCEGAEYELLRRIGVHVKL</sequence>
<evidence type="ECO:0000256" key="1">
    <source>
        <dbReference type="ARBA" id="ARBA00001913"/>
    </source>
</evidence>
<keyword evidence="3" id="KW-1003">Cell membrane</keyword>
<keyword evidence="9" id="KW-0442">Lipid degradation</keyword>
<evidence type="ECO:0000256" key="3">
    <source>
        <dbReference type="ARBA" id="ARBA00022475"/>
    </source>
</evidence>
<comment type="catalytic activity">
    <reaction evidence="13">
        <text>a 1,2-diacyl-sn-glycerol + H2O = a 2-acylglycerol + a fatty acid + H(+)</text>
        <dbReference type="Rhea" id="RHEA:33275"/>
        <dbReference type="ChEBI" id="CHEBI:15377"/>
        <dbReference type="ChEBI" id="CHEBI:15378"/>
        <dbReference type="ChEBI" id="CHEBI:17389"/>
        <dbReference type="ChEBI" id="CHEBI:17815"/>
        <dbReference type="ChEBI" id="CHEBI:28868"/>
        <dbReference type="EC" id="3.1.1.116"/>
    </reaction>
    <physiologicalReaction direction="left-to-right" evidence="13">
        <dbReference type="Rhea" id="RHEA:33276"/>
    </physiologicalReaction>
</comment>
<dbReference type="InterPro" id="IPR011993">
    <property type="entry name" value="PH-like_dom_sf"/>
</dbReference>
<evidence type="ECO:0000256" key="15">
    <source>
        <dbReference type="SAM" id="MobiDB-lite"/>
    </source>
</evidence>
<dbReference type="PROSITE" id="PS50003">
    <property type="entry name" value="PH_DOMAIN"/>
    <property type="match status" value="1"/>
</dbReference>
<dbReference type="EMBL" id="CAUJNA010003797">
    <property type="protein sequence ID" value="CAJ1409974.1"/>
    <property type="molecule type" value="Genomic_DNA"/>
</dbReference>
<dbReference type="CDD" id="cd00519">
    <property type="entry name" value="Lipase_3"/>
    <property type="match status" value="1"/>
</dbReference>
<dbReference type="InterPro" id="IPR029058">
    <property type="entry name" value="AB_hydrolase_fold"/>
</dbReference>
<dbReference type="InterPro" id="IPR002921">
    <property type="entry name" value="Fungal_lipase-type"/>
</dbReference>
<dbReference type="GO" id="GO:0016298">
    <property type="term" value="F:lipase activity"/>
    <property type="evidence" value="ECO:0007669"/>
    <property type="project" value="TreeGrafter"/>
</dbReference>
<keyword evidence="18" id="KW-1185">Reference proteome</keyword>
<dbReference type="GO" id="GO:0005886">
    <property type="term" value="C:plasma membrane"/>
    <property type="evidence" value="ECO:0007669"/>
    <property type="project" value="UniProtKB-SubCell"/>
</dbReference>